<protein>
    <submittedName>
        <fullName evidence="1">DUF2889 domain-containing protein</fullName>
    </submittedName>
</protein>
<reference evidence="1 2" key="1">
    <citation type="submission" date="2019-09" db="EMBL/GenBank/DDBJ databases">
        <title>Genome sequence of Rhodovastum atsumiense, a diverse member of the Acetobacteraceae family of non-sulfur purple photosynthetic bacteria.</title>
        <authorList>
            <person name="Meyer T."/>
            <person name="Kyndt J."/>
        </authorList>
    </citation>
    <scope>NUCLEOTIDE SEQUENCE [LARGE SCALE GENOMIC DNA]</scope>
    <source>
        <strain evidence="1 2">DSM 21279</strain>
    </source>
</reference>
<proteinExistence type="predicted"/>
<dbReference type="Pfam" id="PF11136">
    <property type="entry name" value="DUF2889"/>
    <property type="match status" value="1"/>
</dbReference>
<keyword evidence="2" id="KW-1185">Reference proteome</keyword>
<sequence>MPLSTATERELIHLRDISLRGYHRADGLFDIEAHLRDTKTRGFDGLDRPGGRIEPGEPLHDMWARMTVDEDMVIVAFEAVTAYGPFDVCRQSGRHFDRLAGLTIGPGFLREANARVGGIDGCTHLREMLQQMATTAYQTLWPVRLRRAEEHRRQLAEAGQAPAEEARPVLLNTCYGYADTRDAVRRRWPRLYRGSGSEAAGAADGTT</sequence>
<dbReference type="InterPro" id="IPR021312">
    <property type="entry name" value="DUF2889"/>
</dbReference>
<dbReference type="RefSeq" id="WP_150041544.1">
    <property type="nucleotide sequence ID" value="NZ_OW485601.1"/>
</dbReference>
<comment type="caution">
    <text evidence="1">The sequence shown here is derived from an EMBL/GenBank/DDBJ whole genome shotgun (WGS) entry which is preliminary data.</text>
</comment>
<dbReference type="OrthoDB" id="6862397at2"/>
<gene>
    <name evidence="1" type="ORF">F1189_14510</name>
</gene>
<dbReference type="Proteomes" id="UP000325255">
    <property type="component" value="Unassembled WGS sequence"/>
</dbReference>
<dbReference type="EMBL" id="VWPK01000021">
    <property type="protein sequence ID" value="KAA5611350.1"/>
    <property type="molecule type" value="Genomic_DNA"/>
</dbReference>
<evidence type="ECO:0000313" key="1">
    <source>
        <dbReference type="EMBL" id="KAA5611350.1"/>
    </source>
</evidence>
<organism evidence="1 2">
    <name type="scientific">Rhodovastum atsumiense</name>
    <dbReference type="NCBI Taxonomy" id="504468"/>
    <lineage>
        <taxon>Bacteria</taxon>
        <taxon>Pseudomonadati</taxon>
        <taxon>Pseudomonadota</taxon>
        <taxon>Alphaproteobacteria</taxon>
        <taxon>Acetobacterales</taxon>
        <taxon>Acetobacteraceae</taxon>
        <taxon>Rhodovastum</taxon>
    </lineage>
</organism>
<dbReference type="AlphaFoldDB" id="A0A5M6ISQ3"/>
<accession>A0A5M6ISQ3</accession>
<name>A0A5M6ISQ3_9PROT</name>
<evidence type="ECO:0000313" key="2">
    <source>
        <dbReference type="Proteomes" id="UP000325255"/>
    </source>
</evidence>